<accession>A0ABD2W9Y6</accession>
<evidence type="ECO:0000313" key="1">
    <source>
        <dbReference type="EMBL" id="KAL3389671.1"/>
    </source>
</evidence>
<reference evidence="1 2" key="1">
    <citation type="journal article" date="2024" name="bioRxiv">
        <title>A reference genome for Trichogramma kaykai: A tiny desert-dwelling parasitoid wasp with competing sex-ratio distorters.</title>
        <authorList>
            <person name="Culotta J."/>
            <person name="Lindsey A.R."/>
        </authorList>
    </citation>
    <scope>NUCLEOTIDE SEQUENCE [LARGE SCALE GENOMIC DNA]</scope>
    <source>
        <strain evidence="1 2">KSX58</strain>
    </source>
</reference>
<sequence length="112" mass="13509">MVSGRRILDTWTKFQDKFRTTYVRQDTTVCRWKRMSERIQRKDKPIQQYFHNEVKLCADFRLSTEEMKEQVLVSLRSRNLFNAMSARTHADVDTLSPIKIFYKFLGKILKRS</sequence>
<organism evidence="1 2">
    <name type="scientific">Trichogramma kaykai</name>
    <dbReference type="NCBI Taxonomy" id="54128"/>
    <lineage>
        <taxon>Eukaryota</taxon>
        <taxon>Metazoa</taxon>
        <taxon>Ecdysozoa</taxon>
        <taxon>Arthropoda</taxon>
        <taxon>Hexapoda</taxon>
        <taxon>Insecta</taxon>
        <taxon>Pterygota</taxon>
        <taxon>Neoptera</taxon>
        <taxon>Endopterygota</taxon>
        <taxon>Hymenoptera</taxon>
        <taxon>Apocrita</taxon>
        <taxon>Proctotrupomorpha</taxon>
        <taxon>Chalcidoidea</taxon>
        <taxon>Trichogrammatidae</taxon>
        <taxon>Trichogramma</taxon>
    </lineage>
</organism>
<dbReference type="Proteomes" id="UP001627154">
    <property type="component" value="Unassembled WGS sequence"/>
</dbReference>
<evidence type="ECO:0008006" key="3">
    <source>
        <dbReference type="Google" id="ProtNLM"/>
    </source>
</evidence>
<evidence type="ECO:0000313" key="2">
    <source>
        <dbReference type="Proteomes" id="UP001627154"/>
    </source>
</evidence>
<protein>
    <recommendedName>
        <fullName evidence="3">Retrotransposon gag domain-containing protein</fullName>
    </recommendedName>
</protein>
<proteinExistence type="predicted"/>
<dbReference type="EMBL" id="JBJJXI010000122">
    <property type="protein sequence ID" value="KAL3389671.1"/>
    <property type="molecule type" value="Genomic_DNA"/>
</dbReference>
<comment type="caution">
    <text evidence="1">The sequence shown here is derived from an EMBL/GenBank/DDBJ whole genome shotgun (WGS) entry which is preliminary data.</text>
</comment>
<keyword evidence="2" id="KW-1185">Reference proteome</keyword>
<dbReference type="AlphaFoldDB" id="A0ABD2W9Y6"/>
<name>A0ABD2W9Y6_9HYME</name>
<gene>
    <name evidence="1" type="ORF">TKK_015043</name>
</gene>